<feature type="region of interest" description="Disordered" evidence="1">
    <location>
        <begin position="85"/>
        <end position="177"/>
    </location>
</feature>
<dbReference type="Proteomes" id="UP001234787">
    <property type="component" value="Unassembled WGS sequence"/>
</dbReference>
<gene>
    <name evidence="2" type="ORF">SUGI_1511350</name>
</gene>
<reference evidence="2" key="1">
    <citation type="submission" date="2022-12" db="EMBL/GenBank/DDBJ databases">
        <title>Chromosome-Level Genome Assembly of Japanese Cedar (Cryptomeriajaponica D. Don).</title>
        <authorList>
            <person name="Fujino T."/>
            <person name="Yamaguchi K."/>
            <person name="Yokoyama T."/>
            <person name="Hamanaka T."/>
            <person name="Harazono Y."/>
            <person name="Kamada H."/>
            <person name="Kobayashi W."/>
            <person name="Ujino-Ihara T."/>
            <person name="Uchiyama K."/>
            <person name="Matsumoto A."/>
            <person name="Izuno A."/>
            <person name="Tsumura Y."/>
            <person name="Toyoda A."/>
            <person name="Shigenobu S."/>
            <person name="Moriguchi Y."/>
            <person name="Ueno S."/>
            <person name="Kasahara M."/>
        </authorList>
    </citation>
    <scope>NUCLEOTIDE SEQUENCE</scope>
</reference>
<dbReference type="AlphaFoldDB" id="A0AAD3NV06"/>
<accession>A0AAD3NV06</accession>
<keyword evidence="3" id="KW-1185">Reference proteome</keyword>
<dbReference type="EMBL" id="BSEH01000979">
    <property type="protein sequence ID" value="GLJ59503.1"/>
    <property type="molecule type" value="Genomic_DNA"/>
</dbReference>
<comment type="caution">
    <text evidence="2">The sequence shown here is derived from an EMBL/GenBank/DDBJ whole genome shotgun (WGS) entry which is preliminary data.</text>
</comment>
<protein>
    <submittedName>
        <fullName evidence="2">Uncharacterized protein</fullName>
    </submittedName>
</protein>
<organism evidence="2 3">
    <name type="scientific">Cryptomeria japonica</name>
    <name type="common">Japanese cedar</name>
    <name type="synonym">Cupressus japonica</name>
    <dbReference type="NCBI Taxonomy" id="3369"/>
    <lineage>
        <taxon>Eukaryota</taxon>
        <taxon>Viridiplantae</taxon>
        <taxon>Streptophyta</taxon>
        <taxon>Embryophyta</taxon>
        <taxon>Tracheophyta</taxon>
        <taxon>Spermatophyta</taxon>
        <taxon>Pinopsida</taxon>
        <taxon>Pinidae</taxon>
        <taxon>Conifers II</taxon>
        <taxon>Cupressales</taxon>
        <taxon>Cupressaceae</taxon>
        <taxon>Cryptomeria</taxon>
    </lineage>
</organism>
<proteinExistence type="predicted"/>
<evidence type="ECO:0000313" key="3">
    <source>
        <dbReference type="Proteomes" id="UP001234787"/>
    </source>
</evidence>
<feature type="compositionally biased region" description="Low complexity" evidence="1">
    <location>
        <begin position="111"/>
        <end position="125"/>
    </location>
</feature>
<sequence>MERIIGALRSVLQGCAPLVCSKALSSCVHLPRPRTRPRPASLTCPGRLVRNLRVRNITVHLGQRARLDRARTGRGAHRFHLGARAAPRAHRGARTTPGLHRGLCARGASGARSVSPPRAAVVRAAPPRPGPAPTRTQTGKRFIQIALRRPGEKLRKGATPGLPGRSPIPVLLRPKRA</sequence>
<evidence type="ECO:0000313" key="2">
    <source>
        <dbReference type="EMBL" id="GLJ59503.1"/>
    </source>
</evidence>
<name>A0AAD3NV06_CRYJA</name>
<evidence type="ECO:0000256" key="1">
    <source>
        <dbReference type="SAM" id="MobiDB-lite"/>
    </source>
</evidence>